<dbReference type="Pfam" id="PF03959">
    <property type="entry name" value="FSH1"/>
    <property type="match status" value="1"/>
</dbReference>
<dbReference type="Proteomes" id="UP001194746">
    <property type="component" value="Unassembled WGS sequence"/>
</dbReference>
<dbReference type="GO" id="GO:0005737">
    <property type="term" value="C:cytoplasm"/>
    <property type="evidence" value="ECO:0007669"/>
    <property type="project" value="TreeGrafter"/>
</dbReference>
<dbReference type="Gene3D" id="3.40.50.1820">
    <property type="entry name" value="alpha/beta hydrolase"/>
    <property type="match status" value="1"/>
</dbReference>
<reference evidence="3" key="1">
    <citation type="journal article" date="2019" name="Beilstein J. Org. Chem.">
        <title>Nanangenines: drimane sesquiterpenoids as the dominant metabolite cohort of a novel Australian fungus, Aspergillus nanangensis.</title>
        <authorList>
            <person name="Lacey H.J."/>
            <person name="Gilchrist C.L.M."/>
            <person name="Crombie A."/>
            <person name="Kalaitzis J.A."/>
            <person name="Vuong D."/>
            <person name="Rutledge P.J."/>
            <person name="Turner P."/>
            <person name="Pitt J.I."/>
            <person name="Lacey E."/>
            <person name="Chooi Y.H."/>
            <person name="Piggott A.M."/>
        </authorList>
    </citation>
    <scope>NUCLEOTIDE SEQUENCE</scope>
    <source>
        <strain evidence="3">MST-FP2251</strain>
    </source>
</reference>
<evidence type="ECO:0000313" key="3">
    <source>
        <dbReference type="EMBL" id="KAF9893622.1"/>
    </source>
</evidence>
<organism evidence="3 4">
    <name type="scientific">Aspergillus nanangensis</name>
    <dbReference type="NCBI Taxonomy" id="2582783"/>
    <lineage>
        <taxon>Eukaryota</taxon>
        <taxon>Fungi</taxon>
        <taxon>Dikarya</taxon>
        <taxon>Ascomycota</taxon>
        <taxon>Pezizomycotina</taxon>
        <taxon>Eurotiomycetes</taxon>
        <taxon>Eurotiomycetidae</taxon>
        <taxon>Eurotiales</taxon>
        <taxon>Aspergillaceae</taxon>
        <taxon>Aspergillus</taxon>
        <taxon>Aspergillus subgen. Circumdati</taxon>
    </lineage>
</organism>
<dbReference type="GO" id="GO:0005634">
    <property type="term" value="C:nucleus"/>
    <property type="evidence" value="ECO:0007669"/>
    <property type="project" value="TreeGrafter"/>
</dbReference>
<dbReference type="AlphaFoldDB" id="A0AAD4GY50"/>
<dbReference type="InterPro" id="IPR050593">
    <property type="entry name" value="LovG"/>
</dbReference>
<name>A0AAD4GY50_ASPNN</name>
<dbReference type="SUPFAM" id="SSF53474">
    <property type="entry name" value="alpha/beta-Hydrolases"/>
    <property type="match status" value="1"/>
</dbReference>
<keyword evidence="4" id="KW-1185">Reference proteome</keyword>
<accession>A0AAD4GY50</accession>
<dbReference type="InterPro" id="IPR005645">
    <property type="entry name" value="FSH-like_dom"/>
</dbReference>
<feature type="domain" description="Serine hydrolase" evidence="2">
    <location>
        <begin position="1"/>
        <end position="86"/>
    </location>
</feature>
<dbReference type="EMBL" id="VCAU01000007">
    <property type="protein sequence ID" value="KAF9893622.1"/>
    <property type="molecule type" value="Genomic_DNA"/>
</dbReference>
<evidence type="ECO:0000259" key="2">
    <source>
        <dbReference type="Pfam" id="PF03959"/>
    </source>
</evidence>
<dbReference type="PANTHER" id="PTHR48070:SF6">
    <property type="entry name" value="ESTERASE OVCA2"/>
    <property type="match status" value="1"/>
</dbReference>
<gene>
    <name evidence="3" type="primary">OVCA2_3</name>
    <name evidence="3" type="ORF">FE257_010934</name>
</gene>
<comment type="caution">
    <text evidence="3">The sequence shown here is derived from an EMBL/GenBank/DDBJ whole genome shotgun (WGS) entry which is preliminary data.</text>
</comment>
<dbReference type="PANTHER" id="PTHR48070">
    <property type="entry name" value="ESTERASE OVCA2"/>
    <property type="match status" value="1"/>
</dbReference>
<evidence type="ECO:0000256" key="1">
    <source>
        <dbReference type="ARBA" id="ARBA00022801"/>
    </source>
</evidence>
<proteinExistence type="predicted"/>
<reference evidence="3" key="2">
    <citation type="submission" date="2020-02" db="EMBL/GenBank/DDBJ databases">
        <authorList>
            <person name="Gilchrist C.L.M."/>
            <person name="Chooi Y.-H."/>
        </authorList>
    </citation>
    <scope>NUCLEOTIDE SEQUENCE</scope>
    <source>
        <strain evidence="3">MST-FP2251</strain>
    </source>
</reference>
<sequence>MARHGPFDGVIGSSAGSTLAVALASMLERPGRCSDLFPSQSNHPPFRFILGYSGFVMENPIYQRLYYPKLRTPALFIYGEVDTFVPAD</sequence>
<protein>
    <submittedName>
        <fullName evidence="3">Ovarian cancer-associated protein 2</fullName>
    </submittedName>
</protein>
<dbReference type="GO" id="GO:0016787">
    <property type="term" value="F:hydrolase activity"/>
    <property type="evidence" value="ECO:0007669"/>
    <property type="project" value="UniProtKB-KW"/>
</dbReference>
<dbReference type="InterPro" id="IPR029058">
    <property type="entry name" value="AB_hydrolase_fold"/>
</dbReference>
<evidence type="ECO:0000313" key="4">
    <source>
        <dbReference type="Proteomes" id="UP001194746"/>
    </source>
</evidence>
<keyword evidence="1" id="KW-0378">Hydrolase</keyword>